<accession>A0A944H7F0</accession>
<dbReference type="EMBL" id="JAEKFT010000007">
    <property type="protein sequence ID" value="MBT0961163.1"/>
    <property type="molecule type" value="Genomic_DNA"/>
</dbReference>
<evidence type="ECO:0000256" key="5">
    <source>
        <dbReference type="ARBA" id="ARBA00022692"/>
    </source>
</evidence>
<dbReference type="GO" id="GO:0015740">
    <property type="term" value="P:C4-dicarboxylate transport"/>
    <property type="evidence" value="ECO:0007669"/>
    <property type="project" value="TreeGrafter"/>
</dbReference>
<protein>
    <recommendedName>
        <fullName evidence="9">TRAP transporter small permease protein</fullName>
    </recommendedName>
</protein>
<name>A0A944H7F0_DENI1</name>
<sequence length="219" mass="24495">MVENVEETFIAVILGFMTLITFANVVARYVFNSNILWALEVTVVLFAWLVLVGAAYGVKKTFHIGVDVVINLLPPPVKKVFAVLAVASSLLFALLLLKGAWEYWYPFATERIWMETDDIPMPSILAWIGPIINEGEAYEKMPRFVPYFALPLGMALLVLRLLQAGYQVLTNQRDSIIAAHEVEEMIEEAADAHSDGHHHNSDRAIAKMSSAAQNNKKEH</sequence>
<gene>
    <name evidence="11" type="ORF">I8J34_08245</name>
</gene>
<dbReference type="Pfam" id="PF04290">
    <property type="entry name" value="DctQ"/>
    <property type="match status" value="1"/>
</dbReference>
<keyword evidence="3" id="KW-1003">Cell membrane</keyword>
<evidence type="ECO:0000256" key="6">
    <source>
        <dbReference type="ARBA" id="ARBA00022989"/>
    </source>
</evidence>
<comment type="subunit">
    <text evidence="9">The complex comprises the extracytoplasmic solute receptor protein and the two transmembrane proteins.</text>
</comment>
<comment type="function">
    <text evidence="9">Part of the tripartite ATP-independent periplasmic (TRAP) transport system.</text>
</comment>
<proteinExistence type="inferred from homology"/>
<evidence type="ECO:0000313" key="12">
    <source>
        <dbReference type="Proteomes" id="UP000694660"/>
    </source>
</evidence>
<keyword evidence="12" id="KW-1185">Reference proteome</keyword>
<evidence type="ECO:0000256" key="3">
    <source>
        <dbReference type="ARBA" id="ARBA00022475"/>
    </source>
</evidence>
<evidence type="ECO:0000256" key="2">
    <source>
        <dbReference type="ARBA" id="ARBA00022448"/>
    </source>
</evidence>
<dbReference type="GO" id="GO:0005886">
    <property type="term" value="C:plasma membrane"/>
    <property type="evidence" value="ECO:0007669"/>
    <property type="project" value="UniProtKB-SubCell"/>
</dbReference>
<comment type="subcellular location">
    <subcellularLocation>
        <location evidence="1 9">Cell inner membrane</location>
        <topology evidence="1 9">Multi-pass membrane protein</topology>
    </subcellularLocation>
</comment>
<reference evidence="12" key="1">
    <citation type="journal article" date="2022" name="ISME J.">
        <title>Genetic and phylogenetic analysis of dissimilatory iodate-reducing bacteria identifies potential niches across the world's oceans.</title>
        <authorList>
            <person name="Reyes-Umana V."/>
            <person name="Henning Z."/>
            <person name="Lee K."/>
            <person name="Barnum T.P."/>
            <person name="Coates J.D."/>
        </authorList>
    </citation>
    <scope>NUCLEOTIDE SEQUENCE [LARGE SCALE GENOMIC DNA]</scope>
    <source>
        <strain evidence="12">IR12</strain>
    </source>
</reference>
<organism evidence="11 12">
    <name type="scientific">Denitromonas iodatirespirans</name>
    <dbReference type="NCBI Taxonomy" id="2795389"/>
    <lineage>
        <taxon>Bacteria</taxon>
        <taxon>Pseudomonadati</taxon>
        <taxon>Pseudomonadota</taxon>
        <taxon>Betaproteobacteria</taxon>
        <taxon>Rhodocyclales</taxon>
        <taxon>Zoogloeaceae</taxon>
        <taxon>Denitromonas</taxon>
    </lineage>
</organism>
<keyword evidence="4 9" id="KW-0997">Cell inner membrane</keyword>
<evidence type="ECO:0000259" key="10">
    <source>
        <dbReference type="Pfam" id="PF04290"/>
    </source>
</evidence>
<evidence type="ECO:0000256" key="1">
    <source>
        <dbReference type="ARBA" id="ARBA00004429"/>
    </source>
</evidence>
<keyword evidence="2 9" id="KW-0813">Transport</keyword>
<evidence type="ECO:0000256" key="8">
    <source>
        <dbReference type="ARBA" id="ARBA00038436"/>
    </source>
</evidence>
<evidence type="ECO:0000256" key="4">
    <source>
        <dbReference type="ARBA" id="ARBA00022519"/>
    </source>
</evidence>
<feature type="transmembrane region" description="Helical" evidence="9">
    <location>
        <begin position="79"/>
        <end position="97"/>
    </location>
</feature>
<keyword evidence="7 9" id="KW-0472">Membrane</keyword>
<evidence type="ECO:0000256" key="7">
    <source>
        <dbReference type="ARBA" id="ARBA00023136"/>
    </source>
</evidence>
<comment type="similarity">
    <text evidence="8 9">Belongs to the TRAP transporter small permease family.</text>
</comment>
<dbReference type="InterPro" id="IPR055348">
    <property type="entry name" value="DctQ"/>
</dbReference>
<dbReference type="InterPro" id="IPR007387">
    <property type="entry name" value="TRAP_DctQ"/>
</dbReference>
<dbReference type="GO" id="GO:0022857">
    <property type="term" value="F:transmembrane transporter activity"/>
    <property type="evidence" value="ECO:0007669"/>
    <property type="project" value="UniProtKB-UniRule"/>
</dbReference>
<evidence type="ECO:0000313" key="11">
    <source>
        <dbReference type="EMBL" id="MBT0961163.1"/>
    </source>
</evidence>
<dbReference type="PANTHER" id="PTHR35011">
    <property type="entry name" value="2,3-DIKETO-L-GULONATE TRAP TRANSPORTER SMALL PERMEASE PROTEIN YIAM"/>
    <property type="match status" value="1"/>
</dbReference>
<feature type="transmembrane region" description="Helical" evidence="9">
    <location>
        <begin position="144"/>
        <end position="162"/>
    </location>
</feature>
<evidence type="ECO:0000256" key="9">
    <source>
        <dbReference type="RuleBase" id="RU369079"/>
    </source>
</evidence>
<feature type="domain" description="Tripartite ATP-independent periplasmic transporters DctQ component" evidence="10">
    <location>
        <begin position="17"/>
        <end position="169"/>
    </location>
</feature>
<dbReference type="PANTHER" id="PTHR35011:SF2">
    <property type="entry name" value="2,3-DIKETO-L-GULONATE TRAP TRANSPORTER SMALL PERMEASE PROTEIN YIAM"/>
    <property type="match status" value="1"/>
</dbReference>
<feature type="transmembrane region" description="Helical" evidence="9">
    <location>
        <begin position="37"/>
        <end position="58"/>
    </location>
</feature>
<dbReference type="AlphaFoldDB" id="A0A944H7F0"/>
<comment type="caution">
    <text evidence="11">The sequence shown here is derived from an EMBL/GenBank/DDBJ whole genome shotgun (WGS) entry which is preliminary data.</text>
</comment>
<feature type="transmembrane region" description="Helical" evidence="9">
    <location>
        <begin position="9"/>
        <end position="31"/>
    </location>
</feature>
<dbReference type="Proteomes" id="UP000694660">
    <property type="component" value="Unassembled WGS sequence"/>
</dbReference>
<keyword evidence="5 9" id="KW-0812">Transmembrane</keyword>
<keyword evidence="6 9" id="KW-1133">Transmembrane helix</keyword>